<keyword evidence="2" id="KW-0012">Acyltransferase</keyword>
<dbReference type="PANTHER" id="PTHR34069:SF2">
    <property type="entry name" value="BETA-KETOACYL-[ACYL-CARRIER-PROTEIN] SYNTHASE III"/>
    <property type="match status" value="1"/>
</dbReference>
<dbReference type="GO" id="GO:0004315">
    <property type="term" value="F:3-oxoacyl-[acyl-carrier-protein] synthase activity"/>
    <property type="evidence" value="ECO:0007669"/>
    <property type="project" value="InterPro"/>
</dbReference>
<dbReference type="GO" id="GO:0006633">
    <property type="term" value="P:fatty acid biosynthetic process"/>
    <property type="evidence" value="ECO:0007669"/>
    <property type="project" value="InterPro"/>
</dbReference>
<evidence type="ECO:0000313" key="6">
    <source>
        <dbReference type="Proteomes" id="UP000509367"/>
    </source>
</evidence>
<dbReference type="InterPro" id="IPR013747">
    <property type="entry name" value="ACP_syn_III_C"/>
</dbReference>
<organism evidence="5 6">
    <name type="scientific">Oricola thermophila</name>
    <dbReference type="NCBI Taxonomy" id="2742145"/>
    <lineage>
        <taxon>Bacteria</taxon>
        <taxon>Pseudomonadati</taxon>
        <taxon>Pseudomonadota</taxon>
        <taxon>Alphaproteobacteria</taxon>
        <taxon>Hyphomicrobiales</taxon>
        <taxon>Ahrensiaceae</taxon>
        <taxon>Oricola</taxon>
    </lineage>
</organism>
<feature type="domain" description="Beta-ketoacyl-[acyl-carrier-protein] synthase III C-terminal" evidence="3">
    <location>
        <begin position="283"/>
        <end position="372"/>
    </location>
</feature>
<name>A0A6N1VJ87_9HYPH</name>
<dbReference type="CDD" id="cd00830">
    <property type="entry name" value="KAS_III"/>
    <property type="match status" value="1"/>
</dbReference>
<dbReference type="GO" id="GO:0044550">
    <property type="term" value="P:secondary metabolite biosynthetic process"/>
    <property type="evidence" value="ECO:0007669"/>
    <property type="project" value="TreeGrafter"/>
</dbReference>
<reference evidence="5 6" key="1">
    <citation type="submission" date="2020-06" db="EMBL/GenBank/DDBJ databases">
        <title>Oricola thermophila sp. nov. isolated from a tidal sediments.</title>
        <authorList>
            <person name="Kwon K.K."/>
            <person name="Yang S.-H."/>
            <person name="Park M.-J."/>
        </authorList>
    </citation>
    <scope>NUCLEOTIDE SEQUENCE [LARGE SCALE GENOMIC DNA]</scope>
    <source>
        <strain evidence="5 6">MEBiC13590</strain>
    </source>
</reference>
<evidence type="ECO:0000259" key="4">
    <source>
        <dbReference type="Pfam" id="PF08545"/>
    </source>
</evidence>
<feature type="domain" description="Beta-ketoacyl-[acyl-carrier-protein] synthase III N-terminal" evidence="4">
    <location>
        <begin position="150"/>
        <end position="214"/>
    </location>
</feature>
<dbReference type="InterPro" id="IPR016039">
    <property type="entry name" value="Thiolase-like"/>
</dbReference>
<dbReference type="SUPFAM" id="SSF53901">
    <property type="entry name" value="Thiolase-like"/>
    <property type="match status" value="1"/>
</dbReference>
<dbReference type="NCBIfam" id="NF005703">
    <property type="entry name" value="PRK07515.1"/>
    <property type="match status" value="1"/>
</dbReference>
<dbReference type="InterPro" id="IPR013751">
    <property type="entry name" value="ACP_syn_III_N"/>
</dbReference>
<dbReference type="KEGG" id="orm:HTY61_12890"/>
<sequence>MHNVSISGTGVFTPEQSISNAELVAAFNAWADRQNAIHADAIARGEREPVPHSDEGFIVKASGIERRYVLDKTGTLDPEIMHPVLPERSDDELSVMAEMAVKAARVALERAGRTGSDIDAVICAASNHERPYPAIAIEIQQELGIEGFAFDMNVACSSATFGIQAAADMIRCGSARRILMVNPEICSAHLEWRDRDCHFIFGDVCTAVVLERADLADAPGRFDIVSTRCLTRFSNNIRNNNGFLRRTRIGHMEDRRDMQFRQEGRKVFKQVVPIVTDLILGHLADNDLKPDDLSRLWLHQANKGMNDLIGARVLGRKPEPGEQPNILQDYANTSSAGSIIAFSKFSDDLQPGDLGVICSFGAGYSAGSVIVRKAA</sequence>
<accession>A0A6N1VJ87</accession>
<dbReference type="Proteomes" id="UP000509367">
    <property type="component" value="Chromosome"/>
</dbReference>
<evidence type="ECO:0000313" key="5">
    <source>
        <dbReference type="EMBL" id="QKV19289.1"/>
    </source>
</evidence>
<gene>
    <name evidence="5" type="ORF">HTY61_12890</name>
</gene>
<dbReference type="Pfam" id="PF08541">
    <property type="entry name" value="ACP_syn_III_C"/>
    <property type="match status" value="1"/>
</dbReference>
<dbReference type="PANTHER" id="PTHR34069">
    <property type="entry name" value="3-OXOACYL-[ACYL-CARRIER-PROTEIN] SYNTHASE 3"/>
    <property type="match status" value="1"/>
</dbReference>
<proteinExistence type="predicted"/>
<dbReference type="Pfam" id="PF08545">
    <property type="entry name" value="ACP_syn_III"/>
    <property type="match status" value="1"/>
</dbReference>
<evidence type="ECO:0000256" key="2">
    <source>
        <dbReference type="ARBA" id="ARBA00023315"/>
    </source>
</evidence>
<evidence type="ECO:0000256" key="1">
    <source>
        <dbReference type="ARBA" id="ARBA00022679"/>
    </source>
</evidence>
<dbReference type="RefSeq" id="WP_175277181.1">
    <property type="nucleotide sequence ID" value="NZ_CP054836.1"/>
</dbReference>
<dbReference type="EMBL" id="CP054836">
    <property type="protein sequence ID" value="QKV19289.1"/>
    <property type="molecule type" value="Genomic_DNA"/>
</dbReference>
<protein>
    <submittedName>
        <fullName evidence="5">Beta-ketoacyl-ACP synthase III</fullName>
    </submittedName>
</protein>
<dbReference type="Gene3D" id="3.40.47.10">
    <property type="match status" value="2"/>
</dbReference>
<evidence type="ECO:0000259" key="3">
    <source>
        <dbReference type="Pfam" id="PF08541"/>
    </source>
</evidence>
<keyword evidence="1" id="KW-0808">Transferase</keyword>
<keyword evidence="6" id="KW-1185">Reference proteome</keyword>
<dbReference type="AlphaFoldDB" id="A0A6N1VJ87"/>